<evidence type="ECO:0000313" key="2">
    <source>
        <dbReference type="Proteomes" id="UP000011083"/>
    </source>
</evidence>
<dbReference type="GeneID" id="14915761"/>
<dbReference type="Proteomes" id="UP000011083">
    <property type="component" value="Unassembled WGS sequence"/>
</dbReference>
<accession>L8GPH8</accession>
<protein>
    <submittedName>
        <fullName evidence="1">Uncharacterized protein</fullName>
    </submittedName>
</protein>
<dbReference type="VEuPathDB" id="AmoebaDB:ACA1_214930"/>
<dbReference type="EMBL" id="KB008036">
    <property type="protein sequence ID" value="ELR15064.1"/>
    <property type="molecule type" value="Genomic_DNA"/>
</dbReference>
<reference evidence="1 2" key="1">
    <citation type="journal article" date="2013" name="Genome Biol.">
        <title>Genome of Acanthamoeba castellanii highlights extensive lateral gene transfer and early evolution of tyrosine kinase signaling.</title>
        <authorList>
            <person name="Clarke M."/>
            <person name="Lohan A.J."/>
            <person name="Liu B."/>
            <person name="Lagkouvardos I."/>
            <person name="Roy S."/>
            <person name="Zafar N."/>
            <person name="Bertelli C."/>
            <person name="Schilde C."/>
            <person name="Kianianmomeni A."/>
            <person name="Burglin T.R."/>
            <person name="Frech C."/>
            <person name="Turcotte B."/>
            <person name="Kopec K.O."/>
            <person name="Synnott J.M."/>
            <person name="Choo C."/>
            <person name="Paponov I."/>
            <person name="Finkler A."/>
            <person name="Soon Heng Tan C."/>
            <person name="Hutchins A.P."/>
            <person name="Weinmeier T."/>
            <person name="Rattei T."/>
            <person name="Chu J.S."/>
            <person name="Gimenez G."/>
            <person name="Irimia M."/>
            <person name="Rigden D.J."/>
            <person name="Fitzpatrick D.A."/>
            <person name="Lorenzo-Morales J."/>
            <person name="Bateman A."/>
            <person name="Chiu C.H."/>
            <person name="Tang P."/>
            <person name="Hegemann P."/>
            <person name="Fromm H."/>
            <person name="Raoult D."/>
            <person name="Greub G."/>
            <person name="Miranda-Saavedra D."/>
            <person name="Chen N."/>
            <person name="Nash P."/>
            <person name="Ginger M.L."/>
            <person name="Horn M."/>
            <person name="Schaap P."/>
            <person name="Caler L."/>
            <person name="Loftus B."/>
        </authorList>
    </citation>
    <scope>NUCLEOTIDE SEQUENCE [LARGE SCALE GENOMIC DNA]</scope>
    <source>
        <strain evidence="1 2">Neff</strain>
    </source>
</reference>
<proteinExistence type="predicted"/>
<sequence length="190" mass="21067">MVMRDLGAWSLTCTAFRTLCSAETKCRHLCLAASPVLFGLGLSPLYAAPSPPQLVHGFNSDADSPTSFNSDHCWWQLRARLLVARPHRLTGQREVHPTVGRDAVRRLEPRDAGRGLCRGGARHHGPAPRFDRRRRKAFHGGGCVARINFGDEPFVFDVKTFVERKRAGLLATLPHLRLTGSWEAAAPKHC</sequence>
<dbReference type="AlphaFoldDB" id="L8GPH8"/>
<evidence type="ECO:0000313" key="1">
    <source>
        <dbReference type="EMBL" id="ELR15064.1"/>
    </source>
</evidence>
<dbReference type="RefSeq" id="XP_004337077.1">
    <property type="nucleotide sequence ID" value="XM_004337029.1"/>
</dbReference>
<dbReference type="KEGG" id="acan:ACA1_214930"/>
<organism evidence="1 2">
    <name type="scientific">Acanthamoeba castellanii (strain ATCC 30010 / Neff)</name>
    <dbReference type="NCBI Taxonomy" id="1257118"/>
    <lineage>
        <taxon>Eukaryota</taxon>
        <taxon>Amoebozoa</taxon>
        <taxon>Discosea</taxon>
        <taxon>Longamoebia</taxon>
        <taxon>Centramoebida</taxon>
        <taxon>Acanthamoebidae</taxon>
        <taxon>Acanthamoeba</taxon>
    </lineage>
</organism>
<name>L8GPH8_ACACF</name>
<gene>
    <name evidence="1" type="ORF">ACA1_214930</name>
</gene>
<keyword evidence="2" id="KW-1185">Reference proteome</keyword>